<dbReference type="AlphaFoldDB" id="A0A1T4JM76"/>
<gene>
    <name evidence="2" type="ORF">SAMN02745118_00189</name>
</gene>
<evidence type="ECO:0000313" key="3">
    <source>
        <dbReference type="Proteomes" id="UP000190625"/>
    </source>
</evidence>
<dbReference type="InterPro" id="IPR041698">
    <property type="entry name" value="Methyltransf_25"/>
</dbReference>
<keyword evidence="2" id="KW-0808">Transferase</keyword>
<dbReference type="Gene3D" id="3.40.50.150">
    <property type="entry name" value="Vaccinia Virus protein VP39"/>
    <property type="match status" value="1"/>
</dbReference>
<dbReference type="EMBL" id="FUWM01000003">
    <property type="protein sequence ID" value="SJZ31248.1"/>
    <property type="molecule type" value="Genomic_DNA"/>
</dbReference>
<organism evidence="2 3">
    <name type="scientific">Selenihalanaerobacter shriftii</name>
    <dbReference type="NCBI Taxonomy" id="142842"/>
    <lineage>
        <taxon>Bacteria</taxon>
        <taxon>Bacillati</taxon>
        <taxon>Bacillota</taxon>
        <taxon>Clostridia</taxon>
        <taxon>Halanaerobiales</taxon>
        <taxon>Halobacteroidaceae</taxon>
        <taxon>Selenihalanaerobacter</taxon>
    </lineage>
</organism>
<feature type="domain" description="Methyltransferase" evidence="1">
    <location>
        <begin position="50"/>
        <end position="137"/>
    </location>
</feature>
<dbReference type="GO" id="GO:0032259">
    <property type="term" value="P:methylation"/>
    <property type="evidence" value="ECO:0007669"/>
    <property type="project" value="UniProtKB-KW"/>
</dbReference>
<dbReference type="GO" id="GO:0008168">
    <property type="term" value="F:methyltransferase activity"/>
    <property type="evidence" value="ECO:0007669"/>
    <property type="project" value="UniProtKB-KW"/>
</dbReference>
<reference evidence="3" key="1">
    <citation type="submission" date="2017-02" db="EMBL/GenBank/DDBJ databases">
        <authorList>
            <person name="Varghese N."/>
            <person name="Submissions S."/>
        </authorList>
    </citation>
    <scope>NUCLEOTIDE SEQUENCE [LARGE SCALE GENOMIC DNA]</scope>
    <source>
        <strain evidence="3">ATCC BAA-73</strain>
    </source>
</reference>
<evidence type="ECO:0000259" key="1">
    <source>
        <dbReference type="Pfam" id="PF13649"/>
    </source>
</evidence>
<dbReference type="STRING" id="142842.SAMN02745118_00189"/>
<protein>
    <submittedName>
        <fullName evidence="2">Methyltransferase domain-containing protein</fullName>
    </submittedName>
</protein>
<keyword evidence="3" id="KW-1185">Reference proteome</keyword>
<dbReference type="PANTHER" id="PTHR43591:SF24">
    <property type="entry name" value="2-METHOXY-6-POLYPRENYL-1,4-BENZOQUINOL METHYLASE, MITOCHONDRIAL"/>
    <property type="match status" value="1"/>
</dbReference>
<evidence type="ECO:0000313" key="2">
    <source>
        <dbReference type="EMBL" id="SJZ31248.1"/>
    </source>
</evidence>
<dbReference type="PANTHER" id="PTHR43591">
    <property type="entry name" value="METHYLTRANSFERASE"/>
    <property type="match status" value="1"/>
</dbReference>
<dbReference type="Proteomes" id="UP000190625">
    <property type="component" value="Unassembled WGS sequence"/>
</dbReference>
<accession>A0A1T4JM76</accession>
<dbReference type="SUPFAM" id="SSF53335">
    <property type="entry name" value="S-adenosyl-L-methionine-dependent methyltransferases"/>
    <property type="match status" value="1"/>
</dbReference>
<dbReference type="RefSeq" id="WP_159442862.1">
    <property type="nucleotide sequence ID" value="NZ_FUWM01000003.1"/>
</dbReference>
<dbReference type="OrthoDB" id="9791837at2"/>
<dbReference type="Pfam" id="PF13649">
    <property type="entry name" value="Methyltransf_25"/>
    <property type="match status" value="1"/>
</dbReference>
<keyword evidence="2" id="KW-0489">Methyltransferase</keyword>
<name>A0A1T4JM76_9FIRM</name>
<proteinExistence type="predicted"/>
<sequence>MEREYMERLKKFYKIVMPAFKFISKRMRKGYQSGFPIIEKKVNLSKKTTVLDVGTGTGGLASLFLDYTSHITGIDLSPEMIKEAKKKFGDQINFIEMPAHELERFSNNQFNLVTAAYSLHDMDNQYRLKVLQEMHRIAEDRVIFFEFIKNNSLIIRAVEALEGSFYHDFVNDIDKQLNQVFPTYEIIKLNKRMGLYICEI</sequence>
<dbReference type="CDD" id="cd02440">
    <property type="entry name" value="AdoMet_MTases"/>
    <property type="match status" value="1"/>
</dbReference>
<dbReference type="InterPro" id="IPR029063">
    <property type="entry name" value="SAM-dependent_MTases_sf"/>
</dbReference>